<name>A0A9Q0RI80_ANAIG</name>
<gene>
    <name evidence="2" type="ORF">M0811_14470</name>
</gene>
<sequence>MEIFYSSLPTKSIFHILSPIGQHFVWNEVLTETIQNKQRKTLKNKNIFSHSNKFSGNQNKKKNQKKISNQEKREKYFLKGLKQIS</sequence>
<reference evidence="2" key="1">
    <citation type="submission" date="2022-10" db="EMBL/GenBank/DDBJ databases">
        <title>Novel sulphate-reducing endosymbionts in the free-living metamonad Anaeramoeba.</title>
        <authorList>
            <person name="Jerlstrom-Hultqvist J."/>
            <person name="Cepicka I."/>
            <person name="Gallot-Lavallee L."/>
            <person name="Salas-Leiva D."/>
            <person name="Curtis B.A."/>
            <person name="Zahonova K."/>
            <person name="Pipaliya S."/>
            <person name="Dacks J."/>
            <person name="Roger A.J."/>
        </authorList>
    </citation>
    <scope>NUCLEOTIDE SEQUENCE</scope>
    <source>
        <strain evidence="2">BMAN</strain>
    </source>
</reference>
<keyword evidence="3" id="KW-1185">Reference proteome</keyword>
<evidence type="ECO:0000313" key="3">
    <source>
        <dbReference type="Proteomes" id="UP001149090"/>
    </source>
</evidence>
<protein>
    <submittedName>
        <fullName evidence="2">Uncharacterized protein</fullName>
    </submittedName>
</protein>
<evidence type="ECO:0000256" key="1">
    <source>
        <dbReference type="SAM" id="MobiDB-lite"/>
    </source>
</evidence>
<accession>A0A9Q0RI80</accession>
<comment type="caution">
    <text evidence="2">The sequence shown here is derived from an EMBL/GenBank/DDBJ whole genome shotgun (WGS) entry which is preliminary data.</text>
</comment>
<proteinExistence type="predicted"/>
<dbReference type="EMBL" id="JAPDFW010000030">
    <property type="protein sequence ID" value="KAJ5079514.1"/>
    <property type="molecule type" value="Genomic_DNA"/>
</dbReference>
<feature type="region of interest" description="Disordered" evidence="1">
    <location>
        <begin position="47"/>
        <end position="73"/>
    </location>
</feature>
<dbReference type="Proteomes" id="UP001149090">
    <property type="component" value="Unassembled WGS sequence"/>
</dbReference>
<evidence type="ECO:0000313" key="2">
    <source>
        <dbReference type="EMBL" id="KAJ5079514.1"/>
    </source>
</evidence>
<dbReference type="AlphaFoldDB" id="A0A9Q0RI80"/>
<organism evidence="2 3">
    <name type="scientific">Anaeramoeba ignava</name>
    <name type="common">Anaerobic marine amoeba</name>
    <dbReference type="NCBI Taxonomy" id="1746090"/>
    <lineage>
        <taxon>Eukaryota</taxon>
        <taxon>Metamonada</taxon>
        <taxon>Anaeramoebidae</taxon>
        <taxon>Anaeramoeba</taxon>
    </lineage>
</organism>